<dbReference type="EMBL" id="MU267715">
    <property type="protein sequence ID" value="KAH7910389.1"/>
    <property type="molecule type" value="Genomic_DNA"/>
</dbReference>
<protein>
    <submittedName>
        <fullName evidence="1">SET domain-containing protein</fullName>
    </submittedName>
</protein>
<comment type="caution">
    <text evidence="1">The sequence shown here is derived from an EMBL/GenBank/DDBJ whole genome shotgun (WGS) entry which is preliminary data.</text>
</comment>
<reference evidence="1" key="1">
    <citation type="journal article" date="2021" name="New Phytol.">
        <title>Evolutionary innovations through gain and loss of genes in the ectomycorrhizal Boletales.</title>
        <authorList>
            <person name="Wu G."/>
            <person name="Miyauchi S."/>
            <person name="Morin E."/>
            <person name="Kuo A."/>
            <person name="Drula E."/>
            <person name="Varga T."/>
            <person name="Kohler A."/>
            <person name="Feng B."/>
            <person name="Cao Y."/>
            <person name="Lipzen A."/>
            <person name="Daum C."/>
            <person name="Hundley H."/>
            <person name="Pangilinan J."/>
            <person name="Johnson J."/>
            <person name="Barry K."/>
            <person name="LaButti K."/>
            <person name="Ng V."/>
            <person name="Ahrendt S."/>
            <person name="Min B."/>
            <person name="Choi I.G."/>
            <person name="Park H."/>
            <person name="Plett J.M."/>
            <person name="Magnuson J."/>
            <person name="Spatafora J.W."/>
            <person name="Nagy L.G."/>
            <person name="Henrissat B."/>
            <person name="Grigoriev I.V."/>
            <person name="Yang Z.L."/>
            <person name="Xu J."/>
            <person name="Martin F.M."/>
        </authorList>
    </citation>
    <scope>NUCLEOTIDE SEQUENCE</scope>
    <source>
        <strain evidence="1">ATCC 28755</strain>
    </source>
</reference>
<keyword evidence="2" id="KW-1185">Reference proteome</keyword>
<dbReference type="Proteomes" id="UP000790377">
    <property type="component" value="Unassembled WGS sequence"/>
</dbReference>
<organism evidence="1 2">
    <name type="scientific">Hygrophoropsis aurantiaca</name>
    <dbReference type="NCBI Taxonomy" id="72124"/>
    <lineage>
        <taxon>Eukaryota</taxon>
        <taxon>Fungi</taxon>
        <taxon>Dikarya</taxon>
        <taxon>Basidiomycota</taxon>
        <taxon>Agaricomycotina</taxon>
        <taxon>Agaricomycetes</taxon>
        <taxon>Agaricomycetidae</taxon>
        <taxon>Boletales</taxon>
        <taxon>Coniophorineae</taxon>
        <taxon>Hygrophoropsidaceae</taxon>
        <taxon>Hygrophoropsis</taxon>
    </lineage>
</organism>
<proteinExistence type="predicted"/>
<evidence type="ECO:0000313" key="1">
    <source>
        <dbReference type="EMBL" id="KAH7910389.1"/>
    </source>
</evidence>
<accession>A0ACB8AAC4</accession>
<evidence type="ECO:0000313" key="2">
    <source>
        <dbReference type="Proteomes" id="UP000790377"/>
    </source>
</evidence>
<sequence>MLSELSMKMAGCGTRRFKARVKLGNNETAYEDAISFRDAGGAKKVFEEMIDEIRAPGKIAKSMSAQAWHLDRVIPFPLGFSVRTAGKTGQGVFANVQYKRGDLIIAERPIYRVVNNLDDIITLSDIGIDQTNAMDTDALMTGGRQRVYALCDIASGEEICVTYLGGRNVYGSSRAERQKRLKNYNFLCACKVCTLPSDASITSDKRRIEISNIWDNIPHYPPSLTSLSLRSTVRAIHLLREEGYAADVDDFTIDVATGCSQHGDWASVEYWQAMTYAARVAEFGEDSYRANEVRDNIAKLGASPHANSFPRQDFTHIRV</sequence>
<name>A0ACB8AAC4_9AGAM</name>
<gene>
    <name evidence="1" type="ORF">BJ138DRAFT_1101889</name>
</gene>